<dbReference type="GO" id="GO:0006355">
    <property type="term" value="P:regulation of DNA-templated transcription"/>
    <property type="evidence" value="ECO:0007669"/>
    <property type="project" value="InterPro"/>
</dbReference>
<gene>
    <name evidence="4" type="ORF">SAMN02745728_00622</name>
</gene>
<dbReference type="Gene3D" id="3.30.450.40">
    <property type="match status" value="1"/>
</dbReference>
<protein>
    <submittedName>
        <fullName evidence="4">Transcriptional regulator containing PAS, AAA-type ATPase, and DNA-binding Fis domains</fullName>
    </submittedName>
</protein>
<evidence type="ECO:0000256" key="1">
    <source>
        <dbReference type="ARBA" id="ARBA00022741"/>
    </source>
</evidence>
<evidence type="ECO:0000256" key="2">
    <source>
        <dbReference type="ARBA" id="ARBA00022840"/>
    </source>
</evidence>
<keyword evidence="5" id="KW-1185">Reference proteome</keyword>
<dbReference type="AlphaFoldDB" id="A0A1M7S9C1"/>
<organism evidence="4 5">
    <name type="scientific">Desulfovibrio litoralis DSM 11393</name>
    <dbReference type="NCBI Taxonomy" id="1121455"/>
    <lineage>
        <taxon>Bacteria</taxon>
        <taxon>Pseudomonadati</taxon>
        <taxon>Thermodesulfobacteriota</taxon>
        <taxon>Desulfovibrionia</taxon>
        <taxon>Desulfovibrionales</taxon>
        <taxon>Desulfovibrionaceae</taxon>
        <taxon>Desulfovibrio</taxon>
    </lineage>
</organism>
<dbReference type="Pfam" id="PF00158">
    <property type="entry name" value="Sigma54_activat"/>
    <property type="match status" value="1"/>
</dbReference>
<dbReference type="Gene3D" id="1.10.10.60">
    <property type="entry name" value="Homeodomain-like"/>
    <property type="match status" value="1"/>
</dbReference>
<evidence type="ECO:0000259" key="3">
    <source>
        <dbReference type="PROSITE" id="PS50045"/>
    </source>
</evidence>
<dbReference type="InterPro" id="IPR003593">
    <property type="entry name" value="AAA+_ATPase"/>
</dbReference>
<name>A0A1M7S9C1_9BACT</name>
<feature type="domain" description="Sigma-54 factor interaction" evidence="3">
    <location>
        <begin position="269"/>
        <end position="499"/>
    </location>
</feature>
<dbReference type="Pfam" id="PF25601">
    <property type="entry name" value="AAA_lid_14"/>
    <property type="match status" value="1"/>
</dbReference>
<dbReference type="OrthoDB" id="9763792at2"/>
<dbReference type="InterPro" id="IPR025662">
    <property type="entry name" value="Sigma_54_int_dom_ATP-bd_1"/>
</dbReference>
<evidence type="ECO:0000313" key="5">
    <source>
        <dbReference type="Proteomes" id="UP000186469"/>
    </source>
</evidence>
<dbReference type="FunFam" id="3.40.50.300:FF:000006">
    <property type="entry name" value="DNA-binding transcriptional regulator NtrC"/>
    <property type="match status" value="1"/>
</dbReference>
<dbReference type="EMBL" id="FRDI01000003">
    <property type="protein sequence ID" value="SHN55040.1"/>
    <property type="molecule type" value="Genomic_DNA"/>
</dbReference>
<accession>A0A1M7S9C1</accession>
<dbReference type="Proteomes" id="UP000186469">
    <property type="component" value="Unassembled WGS sequence"/>
</dbReference>
<dbReference type="PANTHER" id="PTHR32071">
    <property type="entry name" value="TRANSCRIPTIONAL REGULATORY PROTEIN"/>
    <property type="match status" value="1"/>
</dbReference>
<proteinExistence type="predicted"/>
<keyword evidence="2" id="KW-0067">ATP-binding</keyword>
<keyword evidence="4" id="KW-0238">DNA-binding</keyword>
<dbReference type="InterPro" id="IPR058031">
    <property type="entry name" value="AAA_lid_NorR"/>
</dbReference>
<dbReference type="RefSeq" id="WP_072696320.1">
    <property type="nucleotide sequence ID" value="NZ_FRDI01000003.1"/>
</dbReference>
<dbReference type="SMART" id="SM00382">
    <property type="entry name" value="AAA"/>
    <property type="match status" value="1"/>
</dbReference>
<dbReference type="Gene3D" id="3.40.50.300">
    <property type="entry name" value="P-loop containing nucleotide triphosphate hydrolases"/>
    <property type="match status" value="1"/>
</dbReference>
<dbReference type="InterPro" id="IPR027417">
    <property type="entry name" value="P-loop_NTPase"/>
</dbReference>
<dbReference type="STRING" id="1121455.SAMN02745728_00622"/>
<dbReference type="InterPro" id="IPR029016">
    <property type="entry name" value="GAF-like_dom_sf"/>
</dbReference>
<sequence length="600" mass="67451">MLSSISAYVERYTKLINTVTNINVEVADINLVRIAGTGMYAQGVGQSIKQEGQVYRHVLKNKEAIIMLNPRENEICLGCSNRKNCKETLSLSTPIKHNNKVLGVISIICFTQEERERILEKIEVYKAFVEQMANAVSFAVTEKQHTKQTEHLLDTFLKITDTDNRGILTTNTQGMITYLNNTAKKSLNITEQTQLKDITIKKTGVTLSGMEEFEINVDGRILVMLGHLSQLNSEDDTFNSALVFDSLPAYRKQLSQIVFNKETSNLDSIIGESRKILELKQRVINIAPTLSTVLITGESGTGKEMFARAIHAESDRSDKPFVAINCGAIPDNLLESELFGYVGGAFTGASVSGHMGKFEMAHQGVLFLDEIGAMPIYLQVKLLRFLQDRTITRLGSNRIIKIDVRIIAATNDLLQELISQRMFREDLYYRLNVIPLKIPPLRERIEDISALANFFLEKYCILFSKKLVRPTLRMLDVLQKYTWPGNVREFENIMEYLVNIIPNGGSATVSMLPTKILNAVALSENNKNVQNNMPTQSTKDSETEKIQQETILPLVELEKNAIQNALKKYKDSPDSKILAAQALGIGIATLYRKIKSYNLE</sequence>
<dbReference type="InterPro" id="IPR002078">
    <property type="entry name" value="Sigma_54_int"/>
</dbReference>
<dbReference type="PROSITE" id="PS00675">
    <property type="entry name" value="SIGMA54_INTERACT_1"/>
    <property type="match status" value="1"/>
</dbReference>
<dbReference type="CDD" id="cd00009">
    <property type="entry name" value="AAA"/>
    <property type="match status" value="1"/>
</dbReference>
<dbReference type="PROSITE" id="PS50045">
    <property type="entry name" value="SIGMA54_INTERACT_4"/>
    <property type="match status" value="1"/>
</dbReference>
<dbReference type="GO" id="GO:0005524">
    <property type="term" value="F:ATP binding"/>
    <property type="evidence" value="ECO:0007669"/>
    <property type="project" value="UniProtKB-KW"/>
</dbReference>
<dbReference type="GO" id="GO:0003677">
    <property type="term" value="F:DNA binding"/>
    <property type="evidence" value="ECO:0007669"/>
    <property type="project" value="UniProtKB-KW"/>
</dbReference>
<dbReference type="SUPFAM" id="SSF52540">
    <property type="entry name" value="P-loop containing nucleoside triphosphate hydrolases"/>
    <property type="match status" value="1"/>
</dbReference>
<dbReference type="SUPFAM" id="SSF46689">
    <property type="entry name" value="Homeodomain-like"/>
    <property type="match status" value="1"/>
</dbReference>
<dbReference type="Gene3D" id="1.10.8.60">
    <property type="match status" value="1"/>
</dbReference>
<keyword evidence="1" id="KW-0547">Nucleotide-binding</keyword>
<dbReference type="PANTHER" id="PTHR32071:SF57">
    <property type="entry name" value="C4-DICARBOXYLATE TRANSPORT TRANSCRIPTIONAL REGULATORY PROTEIN DCTD"/>
    <property type="match status" value="1"/>
</dbReference>
<dbReference type="InterPro" id="IPR009057">
    <property type="entry name" value="Homeodomain-like_sf"/>
</dbReference>
<evidence type="ECO:0000313" key="4">
    <source>
        <dbReference type="EMBL" id="SHN55040.1"/>
    </source>
</evidence>
<reference evidence="4 5" key="1">
    <citation type="submission" date="2016-12" db="EMBL/GenBank/DDBJ databases">
        <authorList>
            <person name="Song W.-J."/>
            <person name="Kurnit D.M."/>
        </authorList>
    </citation>
    <scope>NUCLEOTIDE SEQUENCE [LARGE SCALE GENOMIC DNA]</scope>
    <source>
        <strain evidence="4 5">DSM 11393</strain>
    </source>
</reference>